<dbReference type="AlphaFoldDB" id="A0A9D4C772"/>
<reference evidence="1" key="1">
    <citation type="journal article" date="2019" name="bioRxiv">
        <title>The Genome of the Zebra Mussel, Dreissena polymorpha: A Resource for Invasive Species Research.</title>
        <authorList>
            <person name="McCartney M.A."/>
            <person name="Auch B."/>
            <person name="Kono T."/>
            <person name="Mallez S."/>
            <person name="Zhang Y."/>
            <person name="Obille A."/>
            <person name="Becker A."/>
            <person name="Abrahante J.E."/>
            <person name="Garbe J."/>
            <person name="Badalamenti J.P."/>
            <person name="Herman A."/>
            <person name="Mangelson H."/>
            <person name="Liachko I."/>
            <person name="Sullivan S."/>
            <person name="Sone E.D."/>
            <person name="Koren S."/>
            <person name="Silverstein K.A.T."/>
            <person name="Beckman K.B."/>
            <person name="Gohl D.M."/>
        </authorList>
    </citation>
    <scope>NUCLEOTIDE SEQUENCE</scope>
    <source>
        <strain evidence="1">Duluth1</strain>
        <tissue evidence="1">Whole animal</tissue>
    </source>
</reference>
<evidence type="ECO:0000313" key="1">
    <source>
        <dbReference type="EMBL" id="KAH3718417.1"/>
    </source>
</evidence>
<keyword evidence="2" id="KW-1185">Reference proteome</keyword>
<protein>
    <submittedName>
        <fullName evidence="1">Uncharacterized protein</fullName>
    </submittedName>
</protein>
<sequence length="61" mass="6766">MISEPGGNNKKLYDEFSSVFTKEDCENLPDLGKDIPVEAPPLMIQVKGVRKLLEAINPHKA</sequence>
<dbReference type="EMBL" id="JAIWYP010000013">
    <property type="protein sequence ID" value="KAH3718417.1"/>
    <property type="molecule type" value="Genomic_DNA"/>
</dbReference>
<organism evidence="1 2">
    <name type="scientific">Dreissena polymorpha</name>
    <name type="common">Zebra mussel</name>
    <name type="synonym">Mytilus polymorpha</name>
    <dbReference type="NCBI Taxonomy" id="45954"/>
    <lineage>
        <taxon>Eukaryota</taxon>
        <taxon>Metazoa</taxon>
        <taxon>Spiralia</taxon>
        <taxon>Lophotrochozoa</taxon>
        <taxon>Mollusca</taxon>
        <taxon>Bivalvia</taxon>
        <taxon>Autobranchia</taxon>
        <taxon>Heteroconchia</taxon>
        <taxon>Euheterodonta</taxon>
        <taxon>Imparidentia</taxon>
        <taxon>Neoheterodontei</taxon>
        <taxon>Myida</taxon>
        <taxon>Dreissenoidea</taxon>
        <taxon>Dreissenidae</taxon>
        <taxon>Dreissena</taxon>
    </lineage>
</organism>
<evidence type="ECO:0000313" key="2">
    <source>
        <dbReference type="Proteomes" id="UP000828390"/>
    </source>
</evidence>
<proteinExistence type="predicted"/>
<reference evidence="1" key="2">
    <citation type="submission" date="2020-11" db="EMBL/GenBank/DDBJ databases">
        <authorList>
            <person name="McCartney M.A."/>
            <person name="Auch B."/>
            <person name="Kono T."/>
            <person name="Mallez S."/>
            <person name="Becker A."/>
            <person name="Gohl D.M."/>
            <person name="Silverstein K.A.T."/>
            <person name="Koren S."/>
            <person name="Bechman K.B."/>
            <person name="Herman A."/>
            <person name="Abrahante J.E."/>
            <person name="Garbe J."/>
        </authorList>
    </citation>
    <scope>NUCLEOTIDE SEQUENCE</scope>
    <source>
        <strain evidence="1">Duluth1</strain>
        <tissue evidence="1">Whole animal</tissue>
    </source>
</reference>
<comment type="caution">
    <text evidence="1">The sequence shown here is derived from an EMBL/GenBank/DDBJ whole genome shotgun (WGS) entry which is preliminary data.</text>
</comment>
<gene>
    <name evidence="1" type="ORF">DPMN_061221</name>
</gene>
<accession>A0A9D4C772</accession>
<name>A0A9D4C772_DREPO</name>
<dbReference type="Proteomes" id="UP000828390">
    <property type="component" value="Unassembled WGS sequence"/>
</dbReference>